<evidence type="ECO:0000313" key="9">
    <source>
        <dbReference type="EMBL" id="BEP29404.1"/>
    </source>
</evidence>
<dbReference type="GO" id="GO:0005524">
    <property type="term" value="F:ATP binding"/>
    <property type="evidence" value="ECO:0007669"/>
    <property type="project" value="UniProtKB-UniRule"/>
</dbReference>
<dbReference type="FunFam" id="3.40.50.300:FF:000901">
    <property type="entry name" value="Chromosome partition protein Smc"/>
    <property type="match status" value="1"/>
</dbReference>
<dbReference type="Gene3D" id="3.30.70.1620">
    <property type="match status" value="1"/>
</dbReference>
<dbReference type="Gene3D" id="1.20.1060.20">
    <property type="match status" value="1"/>
</dbReference>
<dbReference type="GO" id="GO:0007059">
    <property type="term" value="P:chromosome segregation"/>
    <property type="evidence" value="ECO:0007669"/>
    <property type="project" value="UniProtKB-UniRule"/>
</dbReference>
<evidence type="ECO:0000259" key="8">
    <source>
        <dbReference type="SMART" id="SM00968"/>
    </source>
</evidence>
<comment type="similarity">
    <text evidence="7">Belongs to the SMC family.</text>
</comment>
<feature type="coiled-coil region" evidence="7">
    <location>
        <begin position="416"/>
        <end position="450"/>
    </location>
</feature>
<evidence type="ECO:0000256" key="1">
    <source>
        <dbReference type="ARBA" id="ARBA00004496"/>
    </source>
</evidence>
<dbReference type="InterPro" id="IPR027417">
    <property type="entry name" value="P-loop_NTPase"/>
</dbReference>
<dbReference type="InterPro" id="IPR024704">
    <property type="entry name" value="SMC"/>
</dbReference>
<dbReference type="CDD" id="cd03278">
    <property type="entry name" value="ABC_SMC_barmotin"/>
    <property type="match status" value="1"/>
</dbReference>
<reference evidence="9 10" key="1">
    <citation type="submission" date="2023-08" db="EMBL/GenBank/DDBJ databases">
        <title>Helicovermis profunda gen. nov., sp. nov., a novel mesophilic, fermentative bacterium within the Bacillota from a deep-sea hydrothermal vent chimney.</title>
        <authorList>
            <person name="Miyazaki U."/>
            <person name="Mizutani D."/>
            <person name="Hashimoto Y."/>
            <person name="Tame A."/>
            <person name="Sawayama S."/>
            <person name="Miyazaki J."/>
            <person name="Takai K."/>
            <person name="Nakagawa S."/>
        </authorList>
    </citation>
    <scope>NUCLEOTIDE SEQUENCE [LARGE SCALE GENOMIC DNA]</scope>
    <source>
        <strain evidence="9 10">S502</strain>
    </source>
</reference>
<keyword evidence="2 7" id="KW-0963">Cytoplasm</keyword>
<dbReference type="KEGG" id="hprf:HLPR_17350"/>
<dbReference type="Pfam" id="PF02463">
    <property type="entry name" value="SMC_N"/>
    <property type="match status" value="1"/>
</dbReference>
<feature type="domain" description="SMC hinge" evidence="8">
    <location>
        <begin position="521"/>
        <end position="639"/>
    </location>
</feature>
<evidence type="ECO:0000256" key="6">
    <source>
        <dbReference type="ARBA" id="ARBA00023125"/>
    </source>
</evidence>
<dbReference type="AlphaFoldDB" id="A0AAU9EDF6"/>
<name>A0AAU9EDF6_9FIRM</name>
<feature type="binding site" evidence="7">
    <location>
        <begin position="32"/>
        <end position="39"/>
    </location>
    <ligand>
        <name>ATP</name>
        <dbReference type="ChEBI" id="CHEBI:30616"/>
    </ligand>
</feature>
<dbReference type="SUPFAM" id="SSF52540">
    <property type="entry name" value="P-loop containing nucleoside triphosphate hydrolases"/>
    <property type="match status" value="1"/>
</dbReference>
<dbReference type="SUPFAM" id="SSF75553">
    <property type="entry name" value="Smc hinge domain"/>
    <property type="match status" value="1"/>
</dbReference>
<dbReference type="InterPro" id="IPR003395">
    <property type="entry name" value="RecF/RecN/SMC_N"/>
</dbReference>
<dbReference type="InterPro" id="IPR010935">
    <property type="entry name" value="SMC_hinge"/>
</dbReference>
<dbReference type="Pfam" id="PF06470">
    <property type="entry name" value="SMC_hinge"/>
    <property type="match status" value="1"/>
</dbReference>
<protein>
    <recommendedName>
        <fullName evidence="7">Chromosome partition protein Smc</fullName>
    </recommendedName>
</protein>
<dbReference type="PIRSF" id="PIRSF005719">
    <property type="entry name" value="SMC"/>
    <property type="match status" value="1"/>
</dbReference>
<dbReference type="EMBL" id="AP028654">
    <property type="protein sequence ID" value="BEP29404.1"/>
    <property type="molecule type" value="Genomic_DNA"/>
</dbReference>
<sequence>MYLKKLEMKGFKSFADKTNIDFNSGISCVVGPNGSGKSNITDAVRWVLGEQKVKSLRGSKMEDIIFSGTKDRKKLGFAEVSLLFDNSENFFEIDFNEVKVTRRVFRSGDSEYLINNTLCRLKDIKEIFVDTGLGTDGYSIIGQGKIDSILSTNKDERRQIFEEAAGIVKYKNRKKESERKLENTDLNLLRVDDILSELKERLDPLKEESEKAKVYLELSKELKDVEVNVFLSNIDKINEKLNSIKNDEIDYGYKTDVDSKQLLELKKIERTLLKEIDELTLAISASKENHFEILNNVKELEGEESLYNEKISNLNKNLTRIENEIIVLEKEKNEFSNNIKSLNLNKDKISSESTEIENDFNVLSEKYEKKNNKIKEIEVGNEKIKTYAIDLLNQIERKKSETISNERIISTFIGSVNDIKEKLSIKMNRLSQNEEEIILIEKNINNLKKKFNDNSFRKTNLDSENRALIAQIGEKELVLNNAHNRITEITTEKKILVQMEKEHEGFDYSVKTAMKFIDNKKGFYGVVASLIELPKKYEKAIEITLGKSLQNIVCESASSAHTVIDYLKKEKKGRVTFLPIQSIKKYSKLRIDNSLLKVDGYIGVASELVNYDEKFNSVFSYLLGKTVIVRDYKVATLISKNFNTNFRIVTLDGEIINQSGSITGGSYKTKISNILSRKRKIKELELELDSIEKIFLKNKSEIELLKKNKFKLEEKIKLIFEELEELKINSINKNNEFENLKKDIYEMKKQIENNNKEIISLNREIESILDKNDKLDEEMNNLALEKNQLDAKLSSFLSDGSIIVSELNKLEEEITEKKIVIATYKEKIDNFILEIDRNKSEYIKTENLVKIKFEEINLAKLEKNASLAKLDEIMIKLAKLFKDKVNASELAEINKNEVATLKVKYSEIQNKILKISNSIENIQKEIHHLELIKIKNETEKENITANLWEKYEMNIESANKFRSNLEIKYPLKVMNKLRKDIKNIGEVNVSSIEEYDDVSERYNFLYDQHKDLVTARKSLIEVIGGLEAKMIEKFKEALEQIDSHFDSIFKELFNGGHSKLIIEDMDDILSSNIEIVAQPPGKKLQSLNLLSGGEKALTAIALLFSILKIKPSPFCILDEIEAALDDVNVYRFANFLNHYTDKSQFIVITHRKGTMEVADSLYGVTMEEFGVSKIVSVKLSDVEK</sequence>
<feature type="coiled-coil region" evidence="7">
    <location>
        <begin position="297"/>
        <end position="352"/>
    </location>
</feature>
<dbReference type="HAMAP" id="MF_01894">
    <property type="entry name" value="Smc_prok"/>
    <property type="match status" value="1"/>
</dbReference>
<proteinExistence type="inferred from homology"/>
<dbReference type="PANTHER" id="PTHR43977">
    <property type="entry name" value="STRUCTURAL MAINTENANCE OF CHROMOSOMES PROTEIN 3"/>
    <property type="match status" value="1"/>
</dbReference>
<accession>A0AAU9EDF6</accession>
<dbReference type="Proteomes" id="UP001321786">
    <property type="component" value="Chromosome"/>
</dbReference>
<comment type="domain">
    <text evidence="7">Contains large globular domains required for ATP hydrolysis at each terminus and a third globular domain forming a flexible hinge near the middle of the molecule. These domains are separated by coiled-coil structures.</text>
</comment>
<dbReference type="RefSeq" id="WP_338535040.1">
    <property type="nucleotide sequence ID" value="NZ_AP028654.1"/>
</dbReference>
<keyword evidence="5 7" id="KW-0175">Coiled coil</keyword>
<dbReference type="GO" id="GO:0007062">
    <property type="term" value="P:sister chromatid cohesion"/>
    <property type="evidence" value="ECO:0007669"/>
    <property type="project" value="InterPro"/>
</dbReference>
<feature type="coiled-coil region" evidence="7">
    <location>
        <begin position="674"/>
        <end position="827"/>
    </location>
</feature>
<keyword evidence="3 7" id="KW-0547">Nucleotide-binding</keyword>
<dbReference type="GO" id="GO:0006260">
    <property type="term" value="P:DNA replication"/>
    <property type="evidence" value="ECO:0007669"/>
    <property type="project" value="UniProtKB-UniRule"/>
</dbReference>
<keyword evidence="10" id="KW-1185">Reference proteome</keyword>
<comment type="subcellular location">
    <subcellularLocation>
        <location evidence="1 7">Cytoplasm</location>
    </subcellularLocation>
</comment>
<dbReference type="GO" id="GO:0003677">
    <property type="term" value="F:DNA binding"/>
    <property type="evidence" value="ECO:0007669"/>
    <property type="project" value="UniProtKB-UniRule"/>
</dbReference>
<comment type="function">
    <text evidence="7">Required for chromosome condensation and partitioning.</text>
</comment>
<evidence type="ECO:0000256" key="7">
    <source>
        <dbReference type="HAMAP-Rule" id="MF_01894"/>
    </source>
</evidence>
<dbReference type="Gene3D" id="3.40.50.300">
    <property type="entry name" value="P-loop containing nucleotide triphosphate hydrolases"/>
    <property type="match status" value="2"/>
</dbReference>
<evidence type="ECO:0000256" key="4">
    <source>
        <dbReference type="ARBA" id="ARBA00022840"/>
    </source>
</evidence>
<comment type="subunit">
    <text evidence="7">Homodimer.</text>
</comment>
<dbReference type="FunFam" id="3.40.50.300:FF:000984">
    <property type="entry name" value="Chromosome partition protein Smc"/>
    <property type="match status" value="1"/>
</dbReference>
<dbReference type="GO" id="GO:0016887">
    <property type="term" value="F:ATP hydrolysis activity"/>
    <property type="evidence" value="ECO:0007669"/>
    <property type="project" value="InterPro"/>
</dbReference>
<dbReference type="InterPro" id="IPR036277">
    <property type="entry name" value="SMC_hinge_sf"/>
</dbReference>
<evidence type="ECO:0000256" key="2">
    <source>
        <dbReference type="ARBA" id="ARBA00022490"/>
    </source>
</evidence>
<dbReference type="NCBIfam" id="TIGR02168">
    <property type="entry name" value="SMC_prok_B"/>
    <property type="match status" value="1"/>
</dbReference>
<gene>
    <name evidence="7 9" type="primary">smc</name>
    <name evidence="9" type="ORF">HLPR_17350</name>
</gene>
<evidence type="ECO:0000313" key="10">
    <source>
        <dbReference type="Proteomes" id="UP001321786"/>
    </source>
</evidence>
<dbReference type="SMART" id="SM00968">
    <property type="entry name" value="SMC_hinge"/>
    <property type="match status" value="1"/>
</dbReference>
<organism evidence="9 10">
    <name type="scientific">Helicovermis profundi</name>
    <dbReference type="NCBI Taxonomy" id="3065157"/>
    <lineage>
        <taxon>Bacteria</taxon>
        <taxon>Bacillati</taxon>
        <taxon>Bacillota</taxon>
        <taxon>Clostridia</taxon>
        <taxon>Helicovermis</taxon>
    </lineage>
</organism>
<keyword evidence="4 7" id="KW-0067">ATP-binding</keyword>
<evidence type="ECO:0000256" key="5">
    <source>
        <dbReference type="ARBA" id="ARBA00023054"/>
    </source>
</evidence>
<evidence type="ECO:0000256" key="3">
    <source>
        <dbReference type="ARBA" id="ARBA00022741"/>
    </source>
</evidence>
<keyword evidence="6 7" id="KW-0238">DNA-binding</keyword>
<dbReference type="GO" id="GO:0005737">
    <property type="term" value="C:cytoplasm"/>
    <property type="evidence" value="ECO:0007669"/>
    <property type="project" value="UniProtKB-SubCell"/>
</dbReference>
<dbReference type="GO" id="GO:0005694">
    <property type="term" value="C:chromosome"/>
    <property type="evidence" value="ECO:0007669"/>
    <property type="project" value="InterPro"/>
</dbReference>
<dbReference type="InterPro" id="IPR011890">
    <property type="entry name" value="SMC_prok"/>
</dbReference>
<dbReference type="GO" id="GO:0030261">
    <property type="term" value="P:chromosome condensation"/>
    <property type="evidence" value="ECO:0007669"/>
    <property type="project" value="InterPro"/>
</dbReference>